<accession>A0A5A7NXL7</accession>
<feature type="compositionally biased region" description="Basic and acidic residues" evidence="1">
    <location>
        <begin position="134"/>
        <end position="144"/>
    </location>
</feature>
<sequence length="219" mass="23487">MSKQAGDKALSPISLALLDPTASETVTCPVPKEPCEWVVVGVNVSVDAPQHHIKSHACSTATNVASTIRDIDIGLSGGRAEAGKRHVATVEENLEVFEQKLWVRWRPSTGYIGRFAEVSQKPISLAHSRRRPATSREHHTESREPVIVASTGLRRTASSSESPLSHSSSTEDNQGPSETQRLSPRRNATPAPRRALSAHTPSTRAGSSASPPCAVHAEE</sequence>
<proteinExistence type="predicted"/>
<feature type="compositionally biased region" description="Polar residues" evidence="1">
    <location>
        <begin position="170"/>
        <end position="182"/>
    </location>
</feature>
<feature type="compositionally biased region" description="Low complexity" evidence="1">
    <location>
        <begin position="158"/>
        <end position="168"/>
    </location>
</feature>
<evidence type="ECO:0000256" key="1">
    <source>
        <dbReference type="SAM" id="MobiDB-lite"/>
    </source>
</evidence>
<protein>
    <submittedName>
        <fullName evidence="2">Myosin-5</fullName>
    </submittedName>
</protein>
<organism evidence="2 3">
    <name type="scientific">Striga asiatica</name>
    <name type="common">Asiatic witchweed</name>
    <name type="synonym">Buchnera asiatica</name>
    <dbReference type="NCBI Taxonomy" id="4170"/>
    <lineage>
        <taxon>Eukaryota</taxon>
        <taxon>Viridiplantae</taxon>
        <taxon>Streptophyta</taxon>
        <taxon>Embryophyta</taxon>
        <taxon>Tracheophyta</taxon>
        <taxon>Spermatophyta</taxon>
        <taxon>Magnoliopsida</taxon>
        <taxon>eudicotyledons</taxon>
        <taxon>Gunneridae</taxon>
        <taxon>Pentapetalae</taxon>
        <taxon>asterids</taxon>
        <taxon>lamiids</taxon>
        <taxon>Lamiales</taxon>
        <taxon>Orobanchaceae</taxon>
        <taxon>Buchnereae</taxon>
        <taxon>Striga</taxon>
    </lineage>
</organism>
<keyword evidence="3" id="KW-1185">Reference proteome</keyword>
<name>A0A5A7NXL7_STRAF</name>
<dbReference type="EMBL" id="BKCP01000001">
    <property type="protein sequence ID" value="GER25017.1"/>
    <property type="molecule type" value="Genomic_DNA"/>
</dbReference>
<feature type="compositionally biased region" description="Low complexity" evidence="1">
    <location>
        <begin position="185"/>
        <end position="195"/>
    </location>
</feature>
<gene>
    <name evidence="2" type="ORF">STAS_00567</name>
</gene>
<evidence type="ECO:0000313" key="2">
    <source>
        <dbReference type="EMBL" id="GER25017.1"/>
    </source>
</evidence>
<dbReference type="Proteomes" id="UP000325081">
    <property type="component" value="Unassembled WGS sequence"/>
</dbReference>
<feature type="compositionally biased region" description="Polar residues" evidence="1">
    <location>
        <begin position="199"/>
        <end position="210"/>
    </location>
</feature>
<dbReference type="AlphaFoldDB" id="A0A5A7NXL7"/>
<evidence type="ECO:0000313" key="3">
    <source>
        <dbReference type="Proteomes" id="UP000325081"/>
    </source>
</evidence>
<comment type="caution">
    <text evidence="2">The sequence shown here is derived from an EMBL/GenBank/DDBJ whole genome shotgun (WGS) entry which is preliminary data.</text>
</comment>
<feature type="region of interest" description="Disordered" evidence="1">
    <location>
        <begin position="125"/>
        <end position="219"/>
    </location>
</feature>
<reference evidence="3" key="1">
    <citation type="journal article" date="2019" name="Curr. Biol.">
        <title>Genome Sequence of Striga asiatica Provides Insight into the Evolution of Plant Parasitism.</title>
        <authorList>
            <person name="Yoshida S."/>
            <person name="Kim S."/>
            <person name="Wafula E.K."/>
            <person name="Tanskanen J."/>
            <person name="Kim Y.M."/>
            <person name="Honaas L."/>
            <person name="Yang Z."/>
            <person name="Spallek T."/>
            <person name="Conn C.E."/>
            <person name="Ichihashi Y."/>
            <person name="Cheong K."/>
            <person name="Cui S."/>
            <person name="Der J.P."/>
            <person name="Gundlach H."/>
            <person name="Jiao Y."/>
            <person name="Hori C."/>
            <person name="Ishida J.K."/>
            <person name="Kasahara H."/>
            <person name="Kiba T."/>
            <person name="Kim M.S."/>
            <person name="Koo N."/>
            <person name="Laohavisit A."/>
            <person name="Lee Y.H."/>
            <person name="Lumba S."/>
            <person name="McCourt P."/>
            <person name="Mortimer J.C."/>
            <person name="Mutuku J.M."/>
            <person name="Nomura T."/>
            <person name="Sasaki-Sekimoto Y."/>
            <person name="Seto Y."/>
            <person name="Wang Y."/>
            <person name="Wakatake T."/>
            <person name="Sakakibara H."/>
            <person name="Demura T."/>
            <person name="Yamaguchi S."/>
            <person name="Yoneyama K."/>
            <person name="Manabe R.I."/>
            <person name="Nelson D.C."/>
            <person name="Schulman A.H."/>
            <person name="Timko M.P."/>
            <person name="dePamphilis C.W."/>
            <person name="Choi D."/>
            <person name="Shirasu K."/>
        </authorList>
    </citation>
    <scope>NUCLEOTIDE SEQUENCE [LARGE SCALE GENOMIC DNA]</scope>
    <source>
        <strain evidence="3">cv. UVA1</strain>
    </source>
</reference>